<dbReference type="SUPFAM" id="SSF47336">
    <property type="entry name" value="ACP-like"/>
    <property type="match status" value="1"/>
</dbReference>
<keyword evidence="4" id="KW-1185">Reference proteome</keyword>
<dbReference type="Gene3D" id="1.10.1200.10">
    <property type="entry name" value="ACP-like"/>
    <property type="match status" value="1"/>
</dbReference>
<feature type="domain" description="Carrier" evidence="2">
    <location>
        <begin position="1"/>
        <end position="60"/>
    </location>
</feature>
<evidence type="ECO:0000256" key="1">
    <source>
        <dbReference type="SAM" id="MobiDB-lite"/>
    </source>
</evidence>
<dbReference type="Proteomes" id="UP000578686">
    <property type="component" value="Unassembled WGS sequence"/>
</dbReference>
<dbReference type="PROSITE" id="PS50075">
    <property type="entry name" value="CARRIER"/>
    <property type="match status" value="1"/>
</dbReference>
<dbReference type="EMBL" id="JAAVJD010000008">
    <property type="protein sequence ID" value="NJQ04506.1"/>
    <property type="molecule type" value="Genomic_DNA"/>
</dbReference>
<protein>
    <submittedName>
        <fullName evidence="3">Acyl carrier protein</fullName>
    </submittedName>
</protein>
<evidence type="ECO:0000313" key="4">
    <source>
        <dbReference type="Proteomes" id="UP000578686"/>
    </source>
</evidence>
<feature type="compositionally biased region" description="Low complexity" evidence="1">
    <location>
        <begin position="71"/>
        <end position="80"/>
    </location>
</feature>
<reference evidence="3 4" key="1">
    <citation type="submission" date="2020-03" db="EMBL/GenBank/DDBJ databases">
        <title>Draft genome of Streptomyces sp. ventii, isolated from the Axial Seamount in the Pacific Ocean, and resequencing of the two type strains Streptomyces lonarensis strain NCL 716 and Streptomyces bohaiensis strain 11A07.</title>
        <authorList>
            <person name="Loughran R.M."/>
            <person name="Pfannmuller K.M."/>
            <person name="Wasson B.J."/>
            <person name="Deadmond M.C."/>
            <person name="Paddock B.E."/>
            <person name="Koyack M.J."/>
            <person name="Gallegos D.A."/>
            <person name="Mitchell E.A."/>
            <person name="Ushijima B."/>
            <person name="Saw J.H."/>
            <person name="Mcphail K.L."/>
            <person name="Videau P."/>
        </authorList>
    </citation>
    <scope>NUCLEOTIDE SEQUENCE [LARGE SCALE GENOMIC DNA]</scope>
    <source>
        <strain evidence="3 4">NCL716</strain>
    </source>
</reference>
<gene>
    <name evidence="3" type="ORF">HCN56_02640</name>
</gene>
<dbReference type="Pfam" id="PF00550">
    <property type="entry name" value="PP-binding"/>
    <property type="match status" value="1"/>
</dbReference>
<proteinExistence type="predicted"/>
<comment type="caution">
    <text evidence="3">The sequence shown here is derived from an EMBL/GenBank/DDBJ whole genome shotgun (WGS) entry which is preliminary data.</text>
</comment>
<feature type="region of interest" description="Disordered" evidence="1">
    <location>
        <begin position="61"/>
        <end position="87"/>
    </location>
</feature>
<evidence type="ECO:0000259" key="2">
    <source>
        <dbReference type="PROSITE" id="PS50075"/>
    </source>
</evidence>
<name>A0A7X6CXN9_9ACTN</name>
<dbReference type="InterPro" id="IPR009081">
    <property type="entry name" value="PP-bd_ACP"/>
</dbReference>
<evidence type="ECO:0000313" key="3">
    <source>
        <dbReference type="EMBL" id="NJQ04506.1"/>
    </source>
</evidence>
<dbReference type="InterPro" id="IPR036736">
    <property type="entry name" value="ACP-like_sf"/>
</dbReference>
<organism evidence="3 4">
    <name type="scientific">Streptomyces lonarensis</name>
    <dbReference type="NCBI Taxonomy" id="700599"/>
    <lineage>
        <taxon>Bacteria</taxon>
        <taxon>Bacillati</taxon>
        <taxon>Actinomycetota</taxon>
        <taxon>Actinomycetes</taxon>
        <taxon>Kitasatosporales</taxon>
        <taxon>Streptomycetaceae</taxon>
        <taxon>Streptomyces</taxon>
    </lineage>
</organism>
<sequence>MGEDDVLPRDESYFAHGLTSLGATEVEQRLETAIGRPIDASELLNNPTVDHLLAHLRTDVLSDHFPPPPADRASPPDGAPHSADRTTRLLVDDLMKSLYS</sequence>
<dbReference type="AlphaFoldDB" id="A0A7X6CXN9"/>
<accession>A0A7X6CXN9</accession>